<dbReference type="GO" id="GO:0046872">
    <property type="term" value="F:metal ion binding"/>
    <property type="evidence" value="ECO:0007669"/>
    <property type="project" value="UniProtKB-KW"/>
</dbReference>
<keyword evidence="2 4" id="KW-0479">Metal-binding</keyword>
<evidence type="ECO:0000313" key="7">
    <source>
        <dbReference type="Proteomes" id="UP000192761"/>
    </source>
</evidence>
<dbReference type="CDD" id="cd13539">
    <property type="entry name" value="PBP2_AvModA"/>
    <property type="match status" value="1"/>
</dbReference>
<keyword evidence="7" id="KW-1185">Reference proteome</keyword>
<feature type="signal peptide" evidence="5">
    <location>
        <begin position="1"/>
        <end position="26"/>
    </location>
</feature>
<evidence type="ECO:0000256" key="2">
    <source>
        <dbReference type="ARBA" id="ARBA00022723"/>
    </source>
</evidence>
<protein>
    <submittedName>
        <fullName evidence="6">Molybdate transport system substrate-binding protein</fullName>
    </submittedName>
</protein>
<feature type="binding site" evidence="4">
    <location>
        <position position="36"/>
    </location>
    <ligand>
        <name>molybdate</name>
        <dbReference type="ChEBI" id="CHEBI:36264"/>
    </ligand>
</feature>
<dbReference type="PANTHER" id="PTHR30632:SF14">
    <property type="entry name" value="TUNGSTATE_MOLYBDATE_CHROMATE-BINDING PROTEIN MODA"/>
    <property type="match status" value="1"/>
</dbReference>
<proteinExistence type="inferred from homology"/>
<dbReference type="Proteomes" id="UP000192761">
    <property type="component" value="Unassembled WGS sequence"/>
</dbReference>
<feature type="binding site" evidence="4">
    <location>
        <position position="170"/>
    </location>
    <ligand>
        <name>molybdate</name>
        <dbReference type="ChEBI" id="CHEBI:36264"/>
    </ligand>
</feature>
<sequence>MPKRALAASLSTLTVIALCCAPLARAETINVAVAASLQYVFDDLAAAFNKESGDKAVASLGASGKLATQIRNGAPFGVFLSADVETPQALFDAGLSTDAPRIYGYGSLVLWTTAELDLKNWQAALENPAVQHIAVANPKTAPYGREAMRLLTGLKLDAKLAPKLVYGESIQQVNQYVVSRAAEVGFTAKSVVVSPEVHGVGRWVELPRHLYQPIAQGAVLMKNASPAAARFYAFLYKPAARAIWQQYGYQLPEEH</sequence>
<organism evidence="6 7">
    <name type="scientific">Andreprevotia lacus DSM 23236</name>
    <dbReference type="NCBI Taxonomy" id="1121001"/>
    <lineage>
        <taxon>Bacteria</taxon>
        <taxon>Pseudomonadati</taxon>
        <taxon>Pseudomonadota</taxon>
        <taxon>Betaproteobacteria</taxon>
        <taxon>Neisseriales</taxon>
        <taxon>Chitinibacteraceae</taxon>
        <taxon>Andreprevotia</taxon>
    </lineage>
</organism>
<dbReference type="Pfam" id="PF13531">
    <property type="entry name" value="SBP_bac_11"/>
    <property type="match status" value="1"/>
</dbReference>
<comment type="similarity">
    <text evidence="1">Belongs to the bacterial solute-binding protein ModA family.</text>
</comment>
<dbReference type="PIRSF" id="PIRSF004846">
    <property type="entry name" value="ModA"/>
    <property type="match status" value="1"/>
</dbReference>
<feature type="chain" id="PRO_5012144955" evidence="5">
    <location>
        <begin position="27"/>
        <end position="255"/>
    </location>
</feature>
<evidence type="ECO:0000256" key="5">
    <source>
        <dbReference type="SAM" id="SignalP"/>
    </source>
</evidence>
<feature type="binding site" evidence="4">
    <location>
        <position position="63"/>
    </location>
    <ligand>
        <name>molybdate</name>
        <dbReference type="ChEBI" id="CHEBI:36264"/>
    </ligand>
</feature>
<accession>A0A1W1WYC7</accession>
<dbReference type="GO" id="GO:0030973">
    <property type="term" value="F:molybdate ion binding"/>
    <property type="evidence" value="ECO:0007669"/>
    <property type="project" value="InterPro"/>
</dbReference>
<keyword evidence="4" id="KW-0500">Molybdenum</keyword>
<dbReference type="InterPro" id="IPR044084">
    <property type="entry name" value="AvModA-like_subst-bd"/>
</dbReference>
<dbReference type="EMBL" id="FWXD01000001">
    <property type="protein sequence ID" value="SMC16722.1"/>
    <property type="molecule type" value="Genomic_DNA"/>
</dbReference>
<evidence type="ECO:0000256" key="1">
    <source>
        <dbReference type="ARBA" id="ARBA00009175"/>
    </source>
</evidence>
<gene>
    <name evidence="6" type="ORF">SAMN02745857_00243</name>
</gene>
<dbReference type="OrthoDB" id="9785015at2"/>
<dbReference type="SUPFAM" id="SSF53850">
    <property type="entry name" value="Periplasmic binding protein-like II"/>
    <property type="match status" value="1"/>
</dbReference>
<dbReference type="InterPro" id="IPR005950">
    <property type="entry name" value="ModA"/>
</dbReference>
<name>A0A1W1WYC7_9NEIS</name>
<dbReference type="PANTHER" id="PTHR30632">
    <property type="entry name" value="MOLYBDATE-BINDING PERIPLASMIC PROTEIN"/>
    <property type="match status" value="1"/>
</dbReference>
<dbReference type="AlphaFoldDB" id="A0A1W1WYC7"/>
<dbReference type="STRING" id="1121001.SAMN02745857_00243"/>
<keyword evidence="3 5" id="KW-0732">Signal</keyword>
<dbReference type="GO" id="GO:0015689">
    <property type="term" value="P:molybdate ion transport"/>
    <property type="evidence" value="ECO:0007669"/>
    <property type="project" value="InterPro"/>
</dbReference>
<evidence type="ECO:0000256" key="4">
    <source>
        <dbReference type="PIRSR" id="PIRSR004846-1"/>
    </source>
</evidence>
<dbReference type="InterPro" id="IPR050682">
    <property type="entry name" value="ModA/WtpA"/>
</dbReference>
<dbReference type="Gene3D" id="3.40.190.10">
    <property type="entry name" value="Periplasmic binding protein-like II"/>
    <property type="match status" value="2"/>
</dbReference>
<dbReference type="RefSeq" id="WP_084088705.1">
    <property type="nucleotide sequence ID" value="NZ_FWXD01000001.1"/>
</dbReference>
<dbReference type="NCBIfam" id="TIGR01256">
    <property type="entry name" value="modA"/>
    <property type="match status" value="1"/>
</dbReference>
<evidence type="ECO:0000313" key="6">
    <source>
        <dbReference type="EMBL" id="SMC16722.1"/>
    </source>
</evidence>
<reference evidence="6 7" key="1">
    <citation type="submission" date="2017-04" db="EMBL/GenBank/DDBJ databases">
        <authorList>
            <person name="Afonso C.L."/>
            <person name="Miller P.J."/>
            <person name="Scott M.A."/>
            <person name="Spackman E."/>
            <person name="Goraichik I."/>
            <person name="Dimitrov K.M."/>
            <person name="Suarez D.L."/>
            <person name="Swayne D.E."/>
        </authorList>
    </citation>
    <scope>NUCLEOTIDE SEQUENCE [LARGE SCALE GENOMIC DNA]</scope>
    <source>
        <strain evidence="6 7">DSM 23236</strain>
    </source>
</reference>
<evidence type="ECO:0000256" key="3">
    <source>
        <dbReference type="ARBA" id="ARBA00022729"/>
    </source>
</evidence>